<dbReference type="GO" id="GO:0008783">
    <property type="term" value="F:agmatinase activity"/>
    <property type="evidence" value="ECO:0007669"/>
    <property type="project" value="TreeGrafter"/>
</dbReference>
<dbReference type="PRINTS" id="PR00116">
    <property type="entry name" value="ARGINASE"/>
</dbReference>
<dbReference type="PANTHER" id="PTHR11358:SF28">
    <property type="entry name" value="HYPOTHETICAL ARGINASE FAMILY PROTEIN (EUROFUNG)"/>
    <property type="match status" value="1"/>
</dbReference>
<dbReference type="InterPro" id="IPR023696">
    <property type="entry name" value="Ureohydrolase_dom_sf"/>
</dbReference>
<accession>A0A1E4T802</accession>
<dbReference type="SUPFAM" id="SSF52768">
    <property type="entry name" value="Arginase/deacetylase"/>
    <property type="match status" value="1"/>
</dbReference>
<dbReference type="AlphaFoldDB" id="A0A1E4T802"/>
<dbReference type="OrthoDB" id="288726at2759"/>
<comment type="similarity">
    <text evidence="1">Belongs to the arginase family.</text>
</comment>
<organism evidence="2 3">
    <name type="scientific">[Candida] arabinofermentans NRRL YB-2248</name>
    <dbReference type="NCBI Taxonomy" id="983967"/>
    <lineage>
        <taxon>Eukaryota</taxon>
        <taxon>Fungi</taxon>
        <taxon>Dikarya</taxon>
        <taxon>Ascomycota</taxon>
        <taxon>Saccharomycotina</taxon>
        <taxon>Pichiomycetes</taxon>
        <taxon>Pichiales</taxon>
        <taxon>Pichiaceae</taxon>
        <taxon>Ogataea</taxon>
        <taxon>Ogataea/Candida clade</taxon>
    </lineage>
</organism>
<dbReference type="Proteomes" id="UP000094801">
    <property type="component" value="Unassembled WGS sequence"/>
</dbReference>
<dbReference type="GO" id="GO:0033389">
    <property type="term" value="P:putrescine biosynthetic process from arginine, via agmatine"/>
    <property type="evidence" value="ECO:0007669"/>
    <property type="project" value="TreeGrafter"/>
</dbReference>
<dbReference type="PANTHER" id="PTHR11358">
    <property type="entry name" value="ARGINASE/AGMATINASE"/>
    <property type="match status" value="1"/>
</dbReference>
<dbReference type="EMBL" id="KV453847">
    <property type="protein sequence ID" value="ODV87890.1"/>
    <property type="molecule type" value="Genomic_DNA"/>
</dbReference>
<dbReference type="Pfam" id="PF00491">
    <property type="entry name" value="Arginase"/>
    <property type="match status" value="1"/>
</dbReference>
<gene>
    <name evidence="2" type="ORF">CANARDRAFT_173781</name>
</gene>
<evidence type="ECO:0000256" key="1">
    <source>
        <dbReference type="PROSITE-ProRule" id="PRU00742"/>
    </source>
</evidence>
<dbReference type="InterPro" id="IPR006035">
    <property type="entry name" value="Ureohydrolase"/>
</dbReference>
<evidence type="ECO:0000313" key="3">
    <source>
        <dbReference type="Proteomes" id="UP000094801"/>
    </source>
</evidence>
<dbReference type="PROSITE" id="PS51409">
    <property type="entry name" value="ARGINASE_2"/>
    <property type="match status" value="1"/>
</dbReference>
<sequence>MTPLITVDDVKNYEETKHKFLEEFYQVDQEQNALKFDTHVDLPINLKRLTTSTVQYPDKDDTSDLFPGMSDRYHGNALAGFLTFAHTPMESHCFDSNSLESVEYDIAIVGAPYDTGVSYRPGARYGPDGIRSATRRLGATYSPFRPGFNVFNNWAKIVDCGNAPMTPIDNRIALDQLYRAERASLKHMTTEKNPGKHPRIMTLGGDHTITFSAIRAAYEKYGKVSVIHFDSHLDTVDPYHMNKNVTDYAALNHGTFLYWAHRKGYLTDTNMHVGLRGWYEEPDDPKRDTTQSKFSKILARDIDSIGITGIIEKIKQRVGESYVYITFDIDVLDPAHAMATGTVEPGGFSTREALQILDGLQGLNVVGADICEVSPPFDVSEVTTQTAGEVVRSLLALMVLKPVV</sequence>
<protein>
    <recommendedName>
        <fullName evidence="4">Agmatinase</fullName>
    </recommendedName>
</protein>
<evidence type="ECO:0008006" key="4">
    <source>
        <dbReference type="Google" id="ProtNLM"/>
    </source>
</evidence>
<reference evidence="3" key="1">
    <citation type="submission" date="2016-04" db="EMBL/GenBank/DDBJ databases">
        <title>Comparative genomics of biotechnologically important yeasts.</title>
        <authorList>
            <consortium name="DOE Joint Genome Institute"/>
            <person name="Riley R."/>
            <person name="Haridas S."/>
            <person name="Wolfe K.H."/>
            <person name="Lopes M.R."/>
            <person name="Hittinger C.T."/>
            <person name="Goker M."/>
            <person name="Salamov A."/>
            <person name="Wisecaver J."/>
            <person name="Long T.M."/>
            <person name="Aerts A.L."/>
            <person name="Barry K."/>
            <person name="Choi C."/>
            <person name="Clum A."/>
            <person name="Coughlan A.Y."/>
            <person name="Deshpande S."/>
            <person name="Douglass A.P."/>
            <person name="Hanson S.J."/>
            <person name="Klenk H.-P."/>
            <person name="Labutti K."/>
            <person name="Lapidus A."/>
            <person name="Lindquist E."/>
            <person name="Lipzen A."/>
            <person name="Meier-Kolthoff J.P."/>
            <person name="Ohm R.A."/>
            <person name="Otillar R.P."/>
            <person name="Pangilinan J."/>
            <person name="Peng Y."/>
            <person name="Rokas A."/>
            <person name="Rosa C.A."/>
            <person name="Scheuner C."/>
            <person name="Sibirny A.A."/>
            <person name="Slot J.C."/>
            <person name="Stielow J.B."/>
            <person name="Sun H."/>
            <person name="Kurtzman C.P."/>
            <person name="Blackwell M."/>
            <person name="Grigoriev I.V."/>
            <person name="Jeffries T.W."/>
        </authorList>
    </citation>
    <scope>NUCLEOTIDE SEQUENCE [LARGE SCALE GENOMIC DNA]</scope>
    <source>
        <strain evidence="3">NRRL YB-2248</strain>
    </source>
</reference>
<dbReference type="CDD" id="cd11592">
    <property type="entry name" value="Agmatinase_PAH"/>
    <property type="match status" value="1"/>
</dbReference>
<dbReference type="GO" id="GO:0046872">
    <property type="term" value="F:metal ion binding"/>
    <property type="evidence" value="ECO:0007669"/>
    <property type="project" value="InterPro"/>
</dbReference>
<keyword evidence="3" id="KW-1185">Reference proteome</keyword>
<proteinExistence type="inferred from homology"/>
<name>A0A1E4T802_9ASCO</name>
<evidence type="ECO:0000313" key="2">
    <source>
        <dbReference type="EMBL" id="ODV87890.1"/>
    </source>
</evidence>
<dbReference type="STRING" id="983967.A0A1E4T802"/>
<dbReference type="Gene3D" id="3.40.800.10">
    <property type="entry name" value="Ureohydrolase domain"/>
    <property type="match status" value="1"/>
</dbReference>